<protein>
    <submittedName>
        <fullName evidence="2">Uncharacterized protein</fullName>
    </submittedName>
</protein>
<comment type="caution">
    <text evidence="2">The sequence shown here is derived from an EMBL/GenBank/DDBJ whole genome shotgun (WGS) entry which is preliminary data.</text>
</comment>
<name>A0A3S5AH38_9PLAT</name>
<accession>A0A3S5AH38</accession>
<feature type="compositionally biased region" description="Acidic residues" evidence="1">
    <location>
        <begin position="92"/>
        <end position="106"/>
    </location>
</feature>
<sequence>METEHAAAIGQQAGPNELITSSRALTAAAVKAKSAAALACTHPGEVSLAGEQLKRVAGEFTRHLRSACQVTVQREARRRHNRKRSQTHDPSSSEEEEEQGDAVTDDENGRGTSSTTSSTEGVQTSGYQSLACRTQALPSRECRETCDKVLEQGRISLMEIKQIMIDMNKVSLL</sequence>
<feature type="compositionally biased region" description="Basic residues" evidence="1">
    <location>
        <begin position="76"/>
        <end position="85"/>
    </location>
</feature>
<dbReference type="Proteomes" id="UP000784294">
    <property type="component" value="Unassembled WGS sequence"/>
</dbReference>
<dbReference type="AlphaFoldDB" id="A0A3S5AH38"/>
<reference evidence="2" key="1">
    <citation type="submission" date="2018-11" db="EMBL/GenBank/DDBJ databases">
        <authorList>
            <consortium name="Pathogen Informatics"/>
        </authorList>
    </citation>
    <scope>NUCLEOTIDE SEQUENCE</scope>
</reference>
<evidence type="ECO:0000313" key="2">
    <source>
        <dbReference type="EMBL" id="VEL20118.1"/>
    </source>
</evidence>
<evidence type="ECO:0000256" key="1">
    <source>
        <dbReference type="SAM" id="MobiDB-lite"/>
    </source>
</evidence>
<dbReference type="EMBL" id="CAAALY010044785">
    <property type="protein sequence ID" value="VEL20118.1"/>
    <property type="molecule type" value="Genomic_DNA"/>
</dbReference>
<gene>
    <name evidence="2" type="ORF">PXEA_LOCUS13558</name>
</gene>
<feature type="region of interest" description="Disordered" evidence="1">
    <location>
        <begin position="70"/>
        <end position="127"/>
    </location>
</feature>
<proteinExistence type="predicted"/>
<organism evidence="2 3">
    <name type="scientific">Protopolystoma xenopodis</name>
    <dbReference type="NCBI Taxonomy" id="117903"/>
    <lineage>
        <taxon>Eukaryota</taxon>
        <taxon>Metazoa</taxon>
        <taxon>Spiralia</taxon>
        <taxon>Lophotrochozoa</taxon>
        <taxon>Platyhelminthes</taxon>
        <taxon>Monogenea</taxon>
        <taxon>Polyopisthocotylea</taxon>
        <taxon>Polystomatidea</taxon>
        <taxon>Polystomatidae</taxon>
        <taxon>Protopolystoma</taxon>
    </lineage>
</organism>
<keyword evidence="3" id="KW-1185">Reference proteome</keyword>
<evidence type="ECO:0000313" key="3">
    <source>
        <dbReference type="Proteomes" id="UP000784294"/>
    </source>
</evidence>